<evidence type="ECO:0000313" key="2">
    <source>
        <dbReference type="Proteomes" id="UP000813461"/>
    </source>
</evidence>
<proteinExistence type="predicted"/>
<name>A0A8K0QSW8_9PLEO</name>
<keyword evidence="2" id="KW-1185">Reference proteome</keyword>
<organism evidence="1 2">
    <name type="scientific">Paraphoma chrysanthemicola</name>
    <dbReference type="NCBI Taxonomy" id="798071"/>
    <lineage>
        <taxon>Eukaryota</taxon>
        <taxon>Fungi</taxon>
        <taxon>Dikarya</taxon>
        <taxon>Ascomycota</taxon>
        <taxon>Pezizomycotina</taxon>
        <taxon>Dothideomycetes</taxon>
        <taxon>Pleosporomycetidae</taxon>
        <taxon>Pleosporales</taxon>
        <taxon>Pleosporineae</taxon>
        <taxon>Phaeosphaeriaceae</taxon>
        <taxon>Paraphoma</taxon>
    </lineage>
</organism>
<dbReference type="AlphaFoldDB" id="A0A8K0QSW8"/>
<comment type="caution">
    <text evidence="1">The sequence shown here is derived from an EMBL/GenBank/DDBJ whole genome shotgun (WGS) entry which is preliminary data.</text>
</comment>
<gene>
    <name evidence="1" type="ORF">FB567DRAFT_614888</name>
</gene>
<reference evidence="1" key="1">
    <citation type="journal article" date="2021" name="Nat. Commun.">
        <title>Genetic determinants of endophytism in the Arabidopsis root mycobiome.</title>
        <authorList>
            <person name="Mesny F."/>
            <person name="Miyauchi S."/>
            <person name="Thiergart T."/>
            <person name="Pickel B."/>
            <person name="Atanasova L."/>
            <person name="Karlsson M."/>
            <person name="Huettel B."/>
            <person name="Barry K.W."/>
            <person name="Haridas S."/>
            <person name="Chen C."/>
            <person name="Bauer D."/>
            <person name="Andreopoulos W."/>
            <person name="Pangilinan J."/>
            <person name="LaButti K."/>
            <person name="Riley R."/>
            <person name="Lipzen A."/>
            <person name="Clum A."/>
            <person name="Drula E."/>
            <person name="Henrissat B."/>
            <person name="Kohler A."/>
            <person name="Grigoriev I.V."/>
            <person name="Martin F.M."/>
            <person name="Hacquard S."/>
        </authorList>
    </citation>
    <scope>NUCLEOTIDE SEQUENCE</scope>
    <source>
        <strain evidence="1">MPI-SDFR-AT-0120</strain>
    </source>
</reference>
<sequence>MSKLTAYDSHASTIVPRGHGAVDEEQKNVLHEPLLQHSSRASYPMASKSIPATLFKAGFCDAQTPIAAELTQGFLDTASKSGVNLKQMGVRPGQKWCVETSKWKEAMEKSGSGGDGVPRVRLEATHESALEGVGLDELKKWSFDA</sequence>
<dbReference type="PANTHER" id="PTHR37466">
    <property type="entry name" value="SLR1628 PROTEIN"/>
    <property type="match status" value="1"/>
</dbReference>
<dbReference type="EMBL" id="JAGMVJ010000030">
    <property type="protein sequence ID" value="KAH7069342.1"/>
    <property type="molecule type" value="Genomic_DNA"/>
</dbReference>
<dbReference type="Proteomes" id="UP000813461">
    <property type="component" value="Unassembled WGS sequence"/>
</dbReference>
<dbReference type="PANTHER" id="PTHR37466:SF1">
    <property type="entry name" value="SLR1628 PROTEIN"/>
    <property type="match status" value="1"/>
</dbReference>
<dbReference type="InterPro" id="IPR018714">
    <property type="entry name" value="DUF2237"/>
</dbReference>
<accession>A0A8K0QSW8</accession>
<dbReference type="OrthoDB" id="1517790at2759"/>
<evidence type="ECO:0000313" key="1">
    <source>
        <dbReference type="EMBL" id="KAH7069342.1"/>
    </source>
</evidence>
<dbReference type="Gene3D" id="3.30.56.110">
    <property type="entry name" value="Protein of unknown function DUF2237"/>
    <property type="match status" value="1"/>
</dbReference>
<protein>
    <submittedName>
        <fullName evidence="1">Uncharacterized protein</fullName>
    </submittedName>
</protein>
<dbReference type="Pfam" id="PF09996">
    <property type="entry name" value="DUF2237"/>
    <property type="match status" value="1"/>
</dbReference>